<gene>
    <name evidence="3" type="ORF">EEDITHA_LOCUS3554</name>
</gene>
<dbReference type="InterPro" id="IPR040676">
    <property type="entry name" value="DUF5641"/>
</dbReference>
<feature type="domain" description="DUF5641" evidence="2">
    <location>
        <begin position="69"/>
        <end position="112"/>
    </location>
</feature>
<accession>A0AAU9TMR0</accession>
<evidence type="ECO:0000313" key="4">
    <source>
        <dbReference type="Proteomes" id="UP001153954"/>
    </source>
</evidence>
<feature type="compositionally biased region" description="Polar residues" evidence="1">
    <location>
        <begin position="47"/>
        <end position="63"/>
    </location>
</feature>
<dbReference type="AlphaFoldDB" id="A0AAU9TMR0"/>
<feature type="compositionally biased region" description="Gly residues" evidence="1">
    <location>
        <begin position="1"/>
        <end position="25"/>
    </location>
</feature>
<sequence length="116" mass="12749">MNVNGNFGGNKQGGSCSQGGPGNKRGGNFSPHKGFGQKPGGPGQGPARNQQRNLNRGPQQNGKLFNGCCMQSFWRRWSQEYSSNLIHRYKWSSKIQEPKFGDVVLIKEDNLPLVDG</sequence>
<evidence type="ECO:0000259" key="2">
    <source>
        <dbReference type="Pfam" id="PF18701"/>
    </source>
</evidence>
<dbReference type="Proteomes" id="UP001153954">
    <property type="component" value="Unassembled WGS sequence"/>
</dbReference>
<dbReference type="Pfam" id="PF18701">
    <property type="entry name" value="DUF5641"/>
    <property type="match status" value="1"/>
</dbReference>
<reference evidence="3" key="1">
    <citation type="submission" date="2022-03" db="EMBL/GenBank/DDBJ databases">
        <authorList>
            <person name="Tunstrom K."/>
        </authorList>
    </citation>
    <scope>NUCLEOTIDE SEQUENCE</scope>
</reference>
<evidence type="ECO:0000313" key="3">
    <source>
        <dbReference type="EMBL" id="CAH2087273.1"/>
    </source>
</evidence>
<dbReference type="EMBL" id="CAKOGL010000006">
    <property type="protein sequence ID" value="CAH2087273.1"/>
    <property type="molecule type" value="Genomic_DNA"/>
</dbReference>
<comment type="caution">
    <text evidence="3">The sequence shown here is derived from an EMBL/GenBank/DDBJ whole genome shotgun (WGS) entry which is preliminary data.</text>
</comment>
<feature type="region of interest" description="Disordered" evidence="1">
    <location>
        <begin position="1"/>
        <end position="63"/>
    </location>
</feature>
<evidence type="ECO:0000256" key="1">
    <source>
        <dbReference type="SAM" id="MobiDB-lite"/>
    </source>
</evidence>
<keyword evidence="4" id="KW-1185">Reference proteome</keyword>
<name>A0AAU9TMR0_EUPED</name>
<proteinExistence type="predicted"/>
<protein>
    <recommendedName>
        <fullName evidence="2">DUF5641 domain-containing protein</fullName>
    </recommendedName>
</protein>
<organism evidence="3 4">
    <name type="scientific">Euphydryas editha</name>
    <name type="common">Edith's checkerspot</name>
    <dbReference type="NCBI Taxonomy" id="104508"/>
    <lineage>
        <taxon>Eukaryota</taxon>
        <taxon>Metazoa</taxon>
        <taxon>Ecdysozoa</taxon>
        <taxon>Arthropoda</taxon>
        <taxon>Hexapoda</taxon>
        <taxon>Insecta</taxon>
        <taxon>Pterygota</taxon>
        <taxon>Neoptera</taxon>
        <taxon>Endopterygota</taxon>
        <taxon>Lepidoptera</taxon>
        <taxon>Glossata</taxon>
        <taxon>Ditrysia</taxon>
        <taxon>Papilionoidea</taxon>
        <taxon>Nymphalidae</taxon>
        <taxon>Nymphalinae</taxon>
        <taxon>Euphydryas</taxon>
    </lineage>
</organism>